<keyword evidence="1" id="KW-0472">Membrane</keyword>
<name>A0A0F5JTE5_9BACT</name>
<dbReference type="Proteomes" id="UP000033035">
    <property type="component" value="Unassembled WGS sequence"/>
</dbReference>
<feature type="transmembrane region" description="Helical" evidence="1">
    <location>
        <begin position="114"/>
        <end position="133"/>
    </location>
</feature>
<evidence type="ECO:0008006" key="4">
    <source>
        <dbReference type="Google" id="ProtNLM"/>
    </source>
</evidence>
<organism evidence="2 3">
    <name type="scientific">Parabacteroides gordonii MS-1 = DSM 23371</name>
    <dbReference type="NCBI Taxonomy" id="1203610"/>
    <lineage>
        <taxon>Bacteria</taxon>
        <taxon>Pseudomonadati</taxon>
        <taxon>Bacteroidota</taxon>
        <taxon>Bacteroidia</taxon>
        <taxon>Bacteroidales</taxon>
        <taxon>Tannerellaceae</taxon>
        <taxon>Parabacteroides</taxon>
    </lineage>
</organism>
<evidence type="ECO:0000256" key="1">
    <source>
        <dbReference type="SAM" id="Phobius"/>
    </source>
</evidence>
<protein>
    <recommendedName>
        <fullName evidence="4">Fis family transcriptional regulator</fullName>
    </recommendedName>
</protein>
<evidence type="ECO:0000313" key="3">
    <source>
        <dbReference type="Proteomes" id="UP000033035"/>
    </source>
</evidence>
<proteinExistence type="predicted"/>
<reference evidence="2 3" key="1">
    <citation type="submission" date="2013-04" db="EMBL/GenBank/DDBJ databases">
        <title>The Genome Sequence of Parabacteroides gordonii DSM 23371.</title>
        <authorList>
            <consortium name="The Broad Institute Genomics Platform"/>
            <person name="Earl A."/>
            <person name="Ward D."/>
            <person name="Feldgarden M."/>
            <person name="Gevers D."/>
            <person name="Martens E."/>
            <person name="Sakamoto M."/>
            <person name="Benno Y."/>
            <person name="Suzuki N."/>
            <person name="Matsunaga N."/>
            <person name="Koshihara K."/>
            <person name="Seki M."/>
            <person name="Komiya H."/>
            <person name="Walker B."/>
            <person name="Young S."/>
            <person name="Zeng Q."/>
            <person name="Gargeya S."/>
            <person name="Fitzgerald M."/>
            <person name="Haas B."/>
            <person name="Abouelleil A."/>
            <person name="Allen A.W."/>
            <person name="Alvarado L."/>
            <person name="Arachchi H.M."/>
            <person name="Berlin A.M."/>
            <person name="Chapman S.B."/>
            <person name="Gainer-Dewar J."/>
            <person name="Goldberg J."/>
            <person name="Griggs A."/>
            <person name="Gujja S."/>
            <person name="Hansen M."/>
            <person name="Howarth C."/>
            <person name="Imamovic A."/>
            <person name="Ireland A."/>
            <person name="Larimer J."/>
            <person name="McCowan C."/>
            <person name="Murphy C."/>
            <person name="Pearson M."/>
            <person name="Poon T.W."/>
            <person name="Priest M."/>
            <person name="Roberts A."/>
            <person name="Saif S."/>
            <person name="Shea T."/>
            <person name="Sisk P."/>
            <person name="Sykes S."/>
            <person name="Wortman J."/>
            <person name="Nusbaum C."/>
            <person name="Birren B."/>
        </authorList>
    </citation>
    <scope>NUCLEOTIDE SEQUENCE [LARGE SCALE GENOMIC DNA]</scope>
    <source>
        <strain evidence="2 3">MS-1</strain>
    </source>
</reference>
<feature type="transmembrane region" description="Helical" evidence="1">
    <location>
        <begin position="86"/>
        <end position="108"/>
    </location>
</feature>
<keyword evidence="3" id="KW-1185">Reference proteome</keyword>
<dbReference type="EMBL" id="AQHW01000001">
    <property type="protein sequence ID" value="KKB60652.1"/>
    <property type="molecule type" value="Genomic_DNA"/>
</dbReference>
<comment type="caution">
    <text evidence="2">The sequence shown here is derived from an EMBL/GenBank/DDBJ whole genome shotgun (WGS) entry which is preliminary data.</text>
</comment>
<keyword evidence="1" id="KW-0812">Transmembrane</keyword>
<accession>A0A0F5JTE5</accession>
<sequence length="149" mass="16630">MPRFCNVEITNMSESINHNGRIEKIEGNAIFVRIIQQSACSGCHAQGMCGASEKKEKIIEVNDNSGKYHVNEEVTLCGQSSLGLQAVLLAFVLPVIFVVAAIVAGNYLQWDETTSGLTGLLLLVPYYCILYFLREKLKRKFIFTLKKLN</sequence>
<dbReference type="Pfam" id="PF04246">
    <property type="entry name" value="RseC_MucC"/>
    <property type="match status" value="1"/>
</dbReference>
<dbReference type="AlphaFoldDB" id="A0A0F5JTE5"/>
<evidence type="ECO:0000313" key="2">
    <source>
        <dbReference type="EMBL" id="KKB60652.1"/>
    </source>
</evidence>
<dbReference type="HOGENOM" id="CLU_125969_0_0_10"/>
<keyword evidence="1" id="KW-1133">Transmembrane helix</keyword>
<gene>
    <name evidence="2" type="ORF">HMPREF1536_00026</name>
</gene>
<dbReference type="PATRIC" id="fig|1203610.3.peg.26"/>
<dbReference type="STRING" id="1203610.HMPREF1536_00026"/>